<dbReference type="InterPro" id="IPR032623">
    <property type="entry name" value="FecR_N"/>
</dbReference>
<proteinExistence type="predicted"/>
<evidence type="ECO:0000313" key="4">
    <source>
        <dbReference type="Proteomes" id="UP000580517"/>
    </source>
</evidence>
<dbReference type="PANTHER" id="PTHR30273:SF2">
    <property type="entry name" value="PROTEIN FECR"/>
    <property type="match status" value="1"/>
</dbReference>
<dbReference type="InterPro" id="IPR012373">
    <property type="entry name" value="Ferrdict_sens_TM"/>
</dbReference>
<dbReference type="RefSeq" id="WP_129967833.1">
    <property type="nucleotide sequence ID" value="NZ_JACCEW010000001.1"/>
</dbReference>
<accession>A0A853F7D8</accession>
<reference evidence="3 4" key="1">
    <citation type="submission" date="2020-07" db="EMBL/GenBank/DDBJ databases">
        <title>Taxonomic revisions and descriptions of new bacterial species based on genomic comparisons in the high-G+C-content subgroup of the family Alcaligenaceae.</title>
        <authorList>
            <person name="Szabo A."/>
            <person name="Felfoldi T."/>
        </authorList>
    </citation>
    <scope>NUCLEOTIDE SEQUENCE [LARGE SCALE GENOMIC DNA]</scope>
    <source>
        <strain evidence="3 4">DSM 25264</strain>
    </source>
</reference>
<dbReference type="GO" id="GO:0016989">
    <property type="term" value="F:sigma factor antagonist activity"/>
    <property type="evidence" value="ECO:0007669"/>
    <property type="project" value="TreeGrafter"/>
</dbReference>
<dbReference type="Pfam" id="PF04773">
    <property type="entry name" value="FecR"/>
    <property type="match status" value="1"/>
</dbReference>
<dbReference type="AlphaFoldDB" id="A0A853F7D8"/>
<keyword evidence="4" id="KW-1185">Reference proteome</keyword>
<name>A0A853F7D8_9BURK</name>
<feature type="domain" description="FecR protein" evidence="1">
    <location>
        <begin position="127"/>
        <end position="222"/>
    </location>
</feature>
<dbReference type="Proteomes" id="UP000580517">
    <property type="component" value="Unassembled WGS sequence"/>
</dbReference>
<comment type="caution">
    <text evidence="3">The sequence shown here is derived from an EMBL/GenBank/DDBJ whole genome shotgun (WGS) entry which is preliminary data.</text>
</comment>
<dbReference type="EMBL" id="JACCEW010000001">
    <property type="protein sequence ID" value="NYT35897.1"/>
    <property type="molecule type" value="Genomic_DNA"/>
</dbReference>
<sequence>MADPRNTAPAPATGAAHAGTDEAIVQRAAQWMARLWADDASDADRAACAQWRAAHPDHERAWHRLLAFDAKLQEVPRHAAPALLQSPAATHGASRRRILQTLALCTVGVGTVHLVRNSDTWRWFSSDYNTHTGQIREIALDDGTRVLLDTASAFDVHFGARRRELTLRSGGILVTTGRDSMAPARPFSVRSREGSVLALGTRFSLRQEDAVSHVAVFDGAVEIKPVHTQDAPLRLEAGRSARFSDSHIQASMPVRESDAAWSQGLLVANNMRVQDFLRELERYRTGLIHCDPDVADMRVSGVFPVTDTDRALNNLKLALPVEVIYRTRYWVAVQPVKTS</sequence>
<feature type="domain" description="FecR N-terminal" evidence="2">
    <location>
        <begin position="26"/>
        <end position="66"/>
    </location>
</feature>
<organism evidence="3 4">
    <name type="scientific">Allopusillimonas soli</name>
    <dbReference type="NCBI Taxonomy" id="659016"/>
    <lineage>
        <taxon>Bacteria</taxon>
        <taxon>Pseudomonadati</taxon>
        <taxon>Pseudomonadota</taxon>
        <taxon>Betaproteobacteria</taxon>
        <taxon>Burkholderiales</taxon>
        <taxon>Alcaligenaceae</taxon>
        <taxon>Allopusillimonas</taxon>
    </lineage>
</organism>
<dbReference type="OrthoDB" id="1100567at2"/>
<dbReference type="Gene3D" id="2.60.120.1440">
    <property type="match status" value="1"/>
</dbReference>
<evidence type="ECO:0000259" key="2">
    <source>
        <dbReference type="Pfam" id="PF16220"/>
    </source>
</evidence>
<dbReference type="PANTHER" id="PTHR30273">
    <property type="entry name" value="PERIPLASMIC SIGNAL SENSOR AND SIGMA FACTOR ACTIVATOR FECR-RELATED"/>
    <property type="match status" value="1"/>
</dbReference>
<evidence type="ECO:0000259" key="1">
    <source>
        <dbReference type="Pfam" id="PF04773"/>
    </source>
</evidence>
<dbReference type="PIRSF" id="PIRSF018266">
    <property type="entry name" value="FecR"/>
    <property type="match status" value="1"/>
</dbReference>
<protein>
    <submittedName>
        <fullName evidence="3">FecR domain-containing protein</fullName>
    </submittedName>
</protein>
<dbReference type="InterPro" id="IPR006860">
    <property type="entry name" value="FecR"/>
</dbReference>
<dbReference type="Pfam" id="PF16220">
    <property type="entry name" value="DUF4880"/>
    <property type="match status" value="1"/>
</dbReference>
<evidence type="ECO:0000313" key="3">
    <source>
        <dbReference type="EMBL" id="NYT35897.1"/>
    </source>
</evidence>
<gene>
    <name evidence="3" type="ORF">H0A68_03360</name>
</gene>